<gene>
    <name evidence="1" type="ORF">MCOR_27127</name>
</gene>
<organism evidence="1 2">
    <name type="scientific">Mytilus coruscus</name>
    <name type="common">Sea mussel</name>
    <dbReference type="NCBI Taxonomy" id="42192"/>
    <lineage>
        <taxon>Eukaryota</taxon>
        <taxon>Metazoa</taxon>
        <taxon>Spiralia</taxon>
        <taxon>Lophotrochozoa</taxon>
        <taxon>Mollusca</taxon>
        <taxon>Bivalvia</taxon>
        <taxon>Autobranchia</taxon>
        <taxon>Pteriomorphia</taxon>
        <taxon>Mytilida</taxon>
        <taxon>Mytiloidea</taxon>
        <taxon>Mytilidae</taxon>
        <taxon>Mytilinae</taxon>
        <taxon>Mytilus</taxon>
    </lineage>
</organism>
<dbReference type="Proteomes" id="UP000507470">
    <property type="component" value="Unassembled WGS sequence"/>
</dbReference>
<reference evidence="1 2" key="1">
    <citation type="submission" date="2020-06" db="EMBL/GenBank/DDBJ databases">
        <authorList>
            <person name="Li R."/>
            <person name="Bekaert M."/>
        </authorList>
    </citation>
    <scope>NUCLEOTIDE SEQUENCE [LARGE SCALE GENOMIC DNA]</scope>
    <source>
        <strain evidence="2">wild</strain>
    </source>
</reference>
<sequence length="152" mass="17312">MPTALAYQGTHLGIIRATKVQNKTNIQDRISLARRTANSLMNVGVHGTNGLNPKTSYMIYRVYVLPRCPTLEGIYRESLDTIKRASISKIGLGNWNSNFHERTNIAQLILDCQQLALTNILPQDELYQNTIDEKSRNLCYRLYLKRVACLND</sequence>
<accession>A0A6J8CBF0</accession>
<name>A0A6J8CBF0_MYTCO</name>
<keyword evidence="2" id="KW-1185">Reference proteome</keyword>
<proteinExistence type="predicted"/>
<evidence type="ECO:0000313" key="1">
    <source>
        <dbReference type="EMBL" id="CAC5392177.1"/>
    </source>
</evidence>
<protein>
    <submittedName>
        <fullName evidence="1">Uncharacterized protein</fullName>
    </submittedName>
</protein>
<evidence type="ECO:0000313" key="2">
    <source>
        <dbReference type="Proteomes" id="UP000507470"/>
    </source>
</evidence>
<dbReference type="AlphaFoldDB" id="A0A6J8CBF0"/>
<dbReference type="EMBL" id="CACVKT020004928">
    <property type="protein sequence ID" value="CAC5392177.1"/>
    <property type="molecule type" value="Genomic_DNA"/>
</dbReference>